<name>A0A6J5NP51_9CAUD</name>
<accession>A0A6J5NP51</accession>
<reference evidence="1" key="1">
    <citation type="submission" date="2020-04" db="EMBL/GenBank/DDBJ databases">
        <authorList>
            <person name="Chiriac C."/>
            <person name="Salcher M."/>
            <person name="Ghai R."/>
            <person name="Kavagutti S V."/>
        </authorList>
    </citation>
    <scope>NUCLEOTIDE SEQUENCE</scope>
</reference>
<sequence>MALTIDWAARVIDSDASITDLPAFHAELRDAEDSAAGVLHPTTHTWRALDLGGGAFFYQADLINGWQLRFPSAGTYTINGNLNGPIVPVAGVYVERKTSAAFTTTAVGGSGPSAADIAAALLASLNATQIPVDVRRMNGSQVIGTGASGDPWRGV</sequence>
<protein>
    <submittedName>
        <fullName evidence="1">Uncharacterized protein</fullName>
    </submittedName>
</protein>
<gene>
    <name evidence="1" type="ORF">UFOVP707_57</name>
</gene>
<evidence type="ECO:0000313" key="1">
    <source>
        <dbReference type="EMBL" id="CAB4159151.1"/>
    </source>
</evidence>
<organism evidence="1">
    <name type="scientific">uncultured Caudovirales phage</name>
    <dbReference type="NCBI Taxonomy" id="2100421"/>
    <lineage>
        <taxon>Viruses</taxon>
        <taxon>Duplodnaviria</taxon>
        <taxon>Heunggongvirae</taxon>
        <taxon>Uroviricota</taxon>
        <taxon>Caudoviricetes</taxon>
        <taxon>Peduoviridae</taxon>
        <taxon>Maltschvirus</taxon>
        <taxon>Maltschvirus maltsch</taxon>
    </lineage>
</organism>
<proteinExistence type="predicted"/>
<dbReference type="EMBL" id="LR796684">
    <property type="protein sequence ID" value="CAB4159151.1"/>
    <property type="molecule type" value="Genomic_DNA"/>
</dbReference>